<reference evidence="1" key="1">
    <citation type="journal article" date="2014" name="Int. J. Syst. Evol. Microbiol.">
        <title>Complete genome sequence of Corynebacterium casei LMG S-19264T (=DSM 44701T), isolated from a smear-ripened cheese.</title>
        <authorList>
            <consortium name="US DOE Joint Genome Institute (JGI-PGF)"/>
            <person name="Walter F."/>
            <person name="Albersmeier A."/>
            <person name="Kalinowski J."/>
            <person name="Ruckert C."/>
        </authorList>
    </citation>
    <scope>NUCLEOTIDE SEQUENCE</scope>
    <source>
        <strain evidence="1">CGMCC 1.12160</strain>
    </source>
</reference>
<dbReference type="AlphaFoldDB" id="A0A917BLH9"/>
<dbReference type="Gene3D" id="1.10.260.40">
    <property type="entry name" value="lambda repressor-like DNA-binding domains"/>
    <property type="match status" value="1"/>
</dbReference>
<dbReference type="EMBL" id="BMEM01000002">
    <property type="protein sequence ID" value="GGF49063.1"/>
    <property type="molecule type" value="Genomic_DNA"/>
</dbReference>
<accession>A0A917BLH9</accession>
<dbReference type="InterPro" id="IPR010982">
    <property type="entry name" value="Lambda_DNA-bd_dom_sf"/>
</dbReference>
<sequence>MDVTEATDVEPEGGLPIGALVGRNVARLRAERRWTQIELRERWVQVGLAWPRPKLSALESGRRDAVSLGELVLMAIAFQEPLTELVRYDGPGDREIALSPASSQVTAEALASLFGGSPPTGAEVLVFGPEEGDASLVKLGTPVQADVELAVRLGVPPQEVIQTAMRLFSGNSLHQERDARAESLLELKGSDADPRAYRGHVTRELSAQVEKSLRDRGILS</sequence>
<evidence type="ECO:0008006" key="3">
    <source>
        <dbReference type="Google" id="ProtNLM"/>
    </source>
</evidence>
<name>A0A917BLH9_9MICO</name>
<evidence type="ECO:0000313" key="2">
    <source>
        <dbReference type="Proteomes" id="UP000605670"/>
    </source>
</evidence>
<reference evidence="1" key="2">
    <citation type="submission" date="2020-09" db="EMBL/GenBank/DDBJ databases">
        <authorList>
            <person name="Sun Q."/>
            <person name="Zhou Y."/>
        </authorList>
    </citation>
    <scope>NUCLEOTIDE SEQUENCE</scope>
    <source>
        <strain evidence="1">CGMCC 1.12160</strain>
    </source>
</reference>
<proteinExistence type="predicted"/>
<dbReference type="SUPFAM" id="SSF47413">
    <property type="entry name" value="lambda repressor-like DNA-binding domains"/>
    <property type="match status" value="1"/>
</dbReference>
<gene>
    <name evidence="1" type="ORF">GCM10011366_16190</name>
</gene>
<comment type="caution">
    <text evidence="1">The sequence shown here is derived from an EMBL/GenBank/DDBJ whole genome shotgun (WGS) entry which is preliminary data.</text>
</comment>
<organism evidence="1 2">
    <name type="scientific">Ornithinimicrobium tianjinense</name>
    <dbReference type="NCBI Taxonomy" id="1195761"/>
    <lineage>
        <taxon>Bacteria</taxon>
        <taxon>Bacillati</taxon>
        <taxon>Actinomycetota</taxon>
        <taxon>Actinomycetes</taxon>
        <taxon>Micrococcales</taxon>
        <taxon>Ornithinimicrobiaceae</taxon>
        <taxon>Ornithinimicrobium</taxon>
    </lineage>
</organism>
<dbReference type="GO" id="GO:0003677">
    <property type="term" value="F:DNA binding"/>
    <property type="evidence" value="ECO:0007669"/>
    <property type="project" value="InterPro"/>
</dbReference>
<keyword evidence="2" id="KW-1185">Reference proteome</keyword>
<dbReference type="InterPro" id="IPR001387">
    <property type="entry name" value="Cro/C1-type_HTH"/>
</dbReference>
<evidence type="ECO:0000313" key="1">
    <source>
        <dbReference type="EMBL" id="GGF49063.1"/>
    </source>
</evidence>
<dbReference type="Proteomes" id="UP000605670">
    <property type="component" value="Unassembled WGS sequence"/>
</dbReference>
<protein>
    <recommendedName>
        <fullName evidence="3">Helix-turn-helix domain-containing protein</fullName>
    </recommendedName>
</protein>
<dbReference type="CDD" id="cd00093">
    <property type="entry name" value="HTH_XRE"/>
    <property type="match status" value="1"/>
</dbReference>